<evidence type="ECO:0008006" key="4">
    <source>
        <dbReference type="Google" id="ProtNLM"/>
    </source>
</evidence>
<reference evidence="2" key="1">
    <citation type="submission" date="2020-11" db="EMBL/GenBank/DDBJ databases">
        <authorList>
            <consortium name="DOE Joint Genome Institute"/>
            <person name="Ahrendt S."/>
            <person name="Riley R."/>
            <person name="Andreopoulos W."/>
            <person name="Labutti K."/>
            <person name="Pangilinan J."/>
            <person name="Ruiz-Duenas F.J."/>
            <person name="Barrasa J.M."/>
            <person name="Sanchez-Garcia M."/>
            <person name="Camarero S."/>
            <person name="Miyauchi S."/>
            <person name="Serrano A."/>
            <person name="Linde D."/>
            <person name="Babiker R."/>
            <person name="Drula E."/>
            <person name="Ayuso-Fernandez I."/>
            <person name="Pacheco R."/>
            <person name="Padilla G."/>
            <person name="Ferreira P."/>
            <person name="Barriuso J."/>
            <person name="Kellner H."/>
            <person name="Castanera R."/>
            <person name="Alfaro M."/>
            <person name="Ramirez L."/>
            <person name="Pisabarro A.G."/>
            <person name="Kuo A."/>
            <person name="Tritt A."/>
            <person name="Lipzen A."/>
            <person name="He G."/>
            <person name="Yan M."/>
            <person name="Ng V."/>
            <person name="Cullen D."/>
            <person name="Martin F."/>
            <person name="Rosso M.-N."/>
            <person name="Henrissat B."/>
            <person name="Hibbett D."/>
            <person name="Martinez A.T."/>
            <person name="Grigoriev I.V."/>
        </authorList>
    </citation>
    <scope>NUCLEOTIDE SEQUENCE</scope>
    <source>
        <strain evidence="2">CBS 247.69</strain>
    </source>
</reference>
<sequence length="868" mass="98026">MVKAFRKPKAQSHKEKGLDVRVGAGRMADGDGSDIEVNICDMQDFEIPHPNMEPAVSEPLPGPSVSPRTPWVEEEEDINAPGRKRWIEDFPLEAGSIIEGISRETKFDKIRCHQEEMGEAPWAPFNSEEEWELSRWLMKSGVSQTKIDDFLKLSTIRQGVKPSFHNKRTLLKMIDELPKGPQWECEMLTITGDKQDEKGEFQTEQVEFWRRNPLDCVRELIGNPAFRDHIQFVPKKVYQDRNGEIREYNEMSTGDWWWDVQLKLPIGATIAPIILSSDKTQLSRFSGDKKAWPVYISIGNIDKAIRQKPSGHATILVGYIPVSKLECFAKKTQALEGYQLFHTCMALLLEPLVKAGETGVEMICADGCVWRVFAILAAYIADFPEQCLVACCMENRCPKCIVNANNCGSPVNAALRDPKATLRTINQQARGEAPSAFVNEGLRLVDPFWKSLPHCNIFEAFTPDILHQLHKGVFKDHIVKWTTASIDGKADEIDHRYQVMTGHPCLRHFKKGISLVSQWTGTEYKNMEKVFLGAIAGAADTGVVRAVRGVLDFIYYAHFESHTDGSLTKLEQAWTLFHTNKKAFITLGIRNHFNIPKLHSMKHYLDMIRSHGTADGFNTEGPERLHIDFAKVGYEASNKKEYIRQMTIWLSRQEAVHTFSAYLQYALPGYEARVNQDDDLDNHNDGEDADGSPLDTEEQASYSHFTIALKAPFPKVTLTSLQTDYGAVDFKSCLGTFLTLQSIYPANFHNIQIPFPIYKRIAVEIPAAIQVSNLPIKDLIRATPAQPQSGLKKAVPAHFDTVLARKVPLHGLCFRGRNCPPSRQRRSPLVPCIHEPIEWFNTALASCSAAFCRSAMGVSNYKRYLTEF</sequence>
<name>A0A9P5XV48_9AGAR</name>
<proteinExistence type="predicted"/>
<dbReference type="InterPro" id="IPR041078">
    <property type="entry name" value="Plavaka"/>
</dbReference>
<gene>
    <name evidence="2" type="ORF">BDZ94DRAFT_1292345</name>
</gene>
<feature type="compositionally biased region" description="Acidic residues" evidence="1">
    <location>
        <begin position="687"/>
        <end position="696"/>
    </location>
</feature>
<evidence type="ECO:0000313" key="2">
    <source>
        <dbReference type="EMBL" id="KAF9457579.1"/>
    </source>
</evidence>
<protein>
    <recommendedName>
        <fullName evidence="4">Transposase</fullName>
    </recommendedName>
</protein>
<accession>A0A9P5XV48</accession>
<dbReference type="Proteomes" id="UP000807353">
    <property type="component" value="Unassembled WGS sequence"/>
</dbReference>
<dbReference type="OrthoDB" id="2418900at2759"/>
<organism evidence="2 3">
    <name type="scientific">Collybia nuda</name>
    <dbReference type="NCBI Taxonomy" id="64659"/>
    <lineage>
        <taxon>Eukaryota</taxon>
        <taxon>Fungi</taxon>
        <taxon>Dikarya</taxon>
        <taxon>Basidiomycota</taxon>
        <taxon>Agaricomycotina</taxon>
        <taxon>Agaricomycetes</taxon>
        <taxon>Agaricomycetidae</taxon>
        <taxon>Agaricales</taxon>
        <taxon>Tricholomatineae</taxon>
        <taxon>Clitocybaceae</taxon>
        <taxon>Collybia</taxon>
    </lineage>
</organism>
<keyword evidence="3" id="KW-1185">Reference proteome</keyword>
<feature type="region of interest" description="Disordered" evidence="1">
    <location>
        <begin position="53"/>
        <end position="77"/>
    </location>
</feature>
<dbReference type="EMBL" id="MU150366">
    <property type="protein sequence ID" value="KAF9457579.1"/>
    <property type="molecule type" value="Genomic_DNA"/>
</dbReference>
<evidence type="ECO:0000313" key="3">
    <source>
        <dbReference type="Proteomes" id="UP000807353"/>
    </source>
</evidence>
<evidence type="ECO:0000256" key="1">
    <source>
        <dbReference type="SAM" id="MobiDB-lite"/>
    </source>
</evidence>
<feature type="region of interest" description="Disordered" evidence="1">
    <location>
        <begin position="676"/>
        <end position="696"/>
    </location>
</feature>
<dbReference type="AlphaFoldDB" id="A0A9P5XV48"/>
<comment type="caution">
    <text evidence="2">The sequence shown here is derived from an EMBL/GenBank/DDBJ whole genome shotgun (WGS) entry which is preliminary data.</text>
</comment>
<dbReference type="Pfam" id="PF18759">
    <property type="entry name" value="Plavaka"/>
    <property type="match status" value="1"/>
</dbReference>